<dbReference type="Gene3D" id="3.20.20.70">
    <property type="entry name" value="Aldolase class I"/>
    <property type="match status" value="1"/>
</dbReference>
<gene>
    <name evidence="1" type="ORF">MNBD_ALPHA11-152</name>
</gene>
<accession>A0A3B0U789</accession>
<feature type="non-terminal residue" evidence="1">
    <location>
        <position position="62"/>
    </location>
</feature>
<protein>
    <recommendedName>
        <fullName evidence="2">3-keto-5-aminohexanoate cleavage enzyme</fullName>
    </recommendedName>
</protein>
<evidence type="ECO:0000313" key="1">
    <source>
        <dbReference type="EMBL" id="VAW24910.1"/>
    </source>
</evidence>
<reference evidence="1" key="1">
    <citation type="submission" date="2018-06" db="EMBL/GenBank/DDBJ databases">
        <authorList>
            <person name="Zhirakovskaya E."/>
        </authorList>
    </citation>
    <scope>NUCLEOTIDE SEQUENCE</scope>
</reference>
<dbReference type="InterPro" id="IPR013785">
    <property type="entry name" value="Aldolase_TIM"/>
</dbReference>
<dbReference type="GO" id="GO:0043720">
    <property type="term" value="F:3-keto-5-aminohexanoate cleavage activity"/>
    <property type="evidence" value="ECO:0007669"/>
    <property type="project" value="InterPro"/>
</dbReference>
<dbReference type="EMBL" id="UOEQ01000567">
    <property type="protein sequence ID" value="VAW24910.1"/>
    <property type="molecule type" value="Genomic_DNA"/>
</dbReference>
<proteinExistence type="predicted"/>
<dbReference type="AlphaFoldDB" id="A0A3B0U789"/>
<name>A0A3B0U789_9ZZZZ</name>
<sequence length="62" mass="6798">MNSKQHQPQIFVAPNGARKLKRDHPSLPLSIDEIVASAETCFKAGAMGLHAHVRDNDGKHIL</sequence>
<dbReference type="InterPro" id="IPR008567">
    <property type="entry name" value="BKACE"/>
</dbReference>
<evidence type="ECO:0008006" key="2">
    <source>
        <dbReference type="Google" id="ProtNLM"/>
    </source>
</evidence>
<organism evidence="1">
    <name type="scientific">hydrothermal vent metagenome</name>
    <dbReference type="NCBI Taxonomy" id="652676"/>
    <lineage>
        <taxon>unclassified sequences</taxon>
        <taxon>metagenomes</taxon>
        <taxon>ecological metagenomes</taxon>
    </lineage>
</organism>
<dbReference type="Pfam" id="PF05853">
    <property type="entry name" value="BKACE"/>
    <property type="match status" value="1"/>
</dbReference>